<dbReference type="AlphaFoldDB" id="A0A395IVW4"/>
<dbReference type="PANTHER" id="PTHR14187">
    <property type="entry name" value="ALPHA KINASE/ELONGATION FACTOR 2 KINASE"/>
    <property type="match status" value="1"/>
</dbReference>
<dbReference type="EMBL" id="QKRW01000014">
    <property type="protein sequence ID" value="RAL64445.1"/>
    <property type="molecule type" value="Genomic_DNA"/>
</dbReference>
<evidence type="ECO:0000313" key="2">
    <source>
        <dbReference type="Proteomes" id="UP000249056"/>
    </source>
</evidence>
<sequence length="103" mass="11263">MTDLTFENTPIQCWIILPAVWSEEAKDATLKAAKNAGFGMRPGGEIFTIAEPEAAAIVTLKEYSKSDAMNLVVVCLEAHELIADTKEYSAKRIFLYAIVEAAP</sequence>
<keyword evidence="2" id="KW-1185">Reference proteome</keyword>
<dbReference type="SUPFAM" id="SSF53067">
    <property type="entry name" value="Actin-like ATPase domain"/>
    <property type="match status" value="1"/>
</dbReference>
<dbReference type="InterPro" id="IPR043129">
    <property type="entry name" value="ATPase_NBD"/>
</dbReference>
<comment type="caution">
    <text evidence="1">The sequence shown here is derived from an EMBL/GenBank/DDBJ whole genome shotgun (WGS) entry which is preliminary data.</text>
</comment>
<proteinExistence type="predicted"/>
<name>A0A395IVW4_9HELO</name>
<protein>
    <submittedName>
        <fullName evidence="1">Uncharacterized protein</fullName>
    </submittedName>
</protein>
<dbReference type="Gene3D" id="3.30.420.40">
    <property type="match status" value="1"/>
</dbReference>
<dbReference type="OrthoDB" id="3544963at2759"/>
<accession>A0A395IVW4</accession>
<reference evidence="1 2" key="1">
    <citation type="submission" date="2018-06" db="EMBL/GenBank/DDBJ databases">
        <title>Genome Sequence of the Brown Rot Fungal Pathogen Monilinia fructigena.</title>
        <authorList>
            <person name="Landi L."/>
            <person name="De Miccolis Angelini R.M."/>
            <person name="Pollastro S."/>
            <person name="Abate D."/>
            <person name="Faretra F."/>
            <person name="Romanazzi G."/>
        </authorList>
    </citation>
    <scope>NUCLEOTIDE SEQUENCE [LARGE SCALE GENOMIC DNA]</scope>
    <source>
        <strain evidence="1 2">Mfrg269</strain>
    </source>
</reference>
<evidence type="ECO:0000313" key="1">
    <source>
        <dbReference type="EMBL" id="RAL64445.1"/>
    </source>
</evidence>
<dbReference type="PANTHER" id="PTHR14187:SF81">
    <property type="entry name" value="HSP70 FAMILY PROTEIN (AFU_ORTHOLOGUE AFUA_4G14040)"/>
    <property type="match status" value="1"/>
</dbReference>
<organism evidence="1 2">
    <name type="scientific">Monilinia fructigena</name>
    <dbReference type="NCBI Taxonomy" id="38457"/>
    <lineage>
        <taxon>Eukaryota</taxon>
        <taxon>Fungi</taxon>
        <taxon>Dikarya</taxon>
        <taxon>Ascomycota</taxon>
        <taxon>Pezizomycotina</taxon>
        <taxon>Leotiomycetes</taxon>
        <taxon>Helotiales</taxon>
        <taxon>Sclerotiniaceae</taxon>
        <taxon>Monilinia</taxon>
    </lineage>
</organism>
<dbReference type="Proteomes" id="UP000249056">
    <property type="component" value="Unassembled WGS sequence"/>
</dbReference>
<gene>
    <name evidence="1" type="ORF">DID88_001921</name>
</gene>